<name>A0AAN9PTL7_CLITE</name>
<keyword evidence="2" id="KW-1185">Reference proteome</keyword>
<organism evidence="1 2">
    <name type="scientific">Clitoria ternatea</name>
    <name type="common">Butterfly pea</name>
    <dbReference type="NCBI Taxonomy" id="43366"/>
    <lineage>
        <taxon>Eukaryota</taxon>
        <taxon>Viridiplantae</taxon>
        <taxon>Streptophyta</taxon>
        <taxon>Embryophyta</taxon>
        <taxon>Tracheophyta</taxon>
        <taxon>Spermatophyta</taxon>
        <taxon>Magnoliopsida</taxon>
        <taxon>eudicotyledons</taxon>
        <taxon>Gunneridae</taxon>
        <taxon>Pentapetalae</taxon>
        <taxon>rosids</taxon>
        <taxon>fabids</taxon>
        <taxon>Fabales</taxon>
        <taxon>Fabaceae</taxon>
        <taxon>Papilionoideae</taxon>
        <taxon>50 kb inversion clade</taxon>
        <taxon>NPAAA clade</taxon>
        <taxon>indigoferoid/millettioid clade</taxon>
        <taxon>Phaseoleae</taxon>
        <taxon>Clitoria</taxon>
    </lineage>
</organism>
<dbReference type="AlphaFoldDB" id="A0AAN9PTL7"/>
<accession>A0AAN9PTL7</accession>
<protein>
    <submittedName>
        <fullName evidence="1">Uncharacterized protein</fullName>
    </submittedName>
</protein>
<reference evidence="1 2" key="1">
    <citation type="submission" date="2024-01" db="EMBL/GenBank/DDBJ databases">
        <title>The genomes of 5 underutilized Papilionoideae crops provide insights into root nodulation and disease resistance.</title>
        <authorList>
            <person name="Yuan L."/>
        </authorList>
    </citation>
    <scope>NUCLEOTIDE SEQUENCE [LARGE SCALE GENOMIC DNA]</scope>
    <source>
        <strain evidence="1">LY-2023</strain>
        <tissue evidence="1">Leaf</tissue>
    </source>
</reference>
<evidence type="ECO:0000313" key="2">
    <source>
        <dbReference type="Proteomes" id="UP001359559"/>
    </source>
</evidence>
<comment type="caution">
    <text evidence="1">The sequence shown here is derived from an EMBL/GenBank/DDBJ whole genome shotgun (WGS) entry which is preliminary data.</text>
</comment>
<dbReference type="EMBL" id="JAYKXN010000002">
    <property type="protein sequence ID" value="KAK7309514.1"/>
    <property type="molecule type" value="Genomic_DNA"/>
</dbReference>
<proteinExistence type="predicted"/>
<evidence type="ECO:0000313" key="1">
    <source>
        <dbReference type="EMBL" id="KAK7309514.1"/>
    </source>
</evidence>
<sequence length="93" mass="10930">MHLMVWPCKCGSKREVKNLEFKDALVIGEMEEDGGGTLLQNMGKKKQSHRQSRYQMVLKVLKFKLLQLTRYFDGIPQKYKKEIAISGSWRHFL</sequence>
<dbReference type="Proteomes" id="UP001359559">
    <property type="component" value="Unassembled WGS sequence"/>
</dbReference>
<gene>
    <name evidence="1" type="ORF">RJT34_06310</name>
</gene>